<dbReference type="Gene3D" id="2.60.120.200">
    <property type="match status" value="1"/>
</dbReference>
<dbReference type="NCBIfam" id="TIGR01409">
    <property type="entry name" value="TAT_signal_seq"/>
    <property type="match status" value="1"/>
</dbReference>
<dbReference type="GO" id="GO:0034480">
    <property type="term" value="F:phosphatidylcholine phospholipase C activity"/>
    <property type="evidence" value="ECO:0007669"/>
    <property type="project" value="UniProtKB-EC"/>
</dbReference>
<dbReference type="InterPro" id="IPR013320">
    <property type="entry name" value="ConA-like_dom_sf"/>
</dbReference>
<dbReference type="Gene3D" id="3.40.720.10">
    <property type="entry name" value="Alkaline Phosphatase, subunit A"/>
    <property type="match status" value="2"/>
</dbReference>
<dbReference type="RefSeq" id="WP_115226957.1">
    <property type="nucleotide sequence ID" value="NZ_CAWOLO010000002.1"/>
</dbReference>
<dbReference type="Pfam" id="PF13385">
    <property type="entry name" value="Laminin_G_3"/>
    <property type="match status" value="1"/>
</dbReference>
<dbReference type="InterPro" id="IPR017850">
    <property type="entry name" value="Alkaline_phosphatase_core_sf"/>
</dbReference>
<reference evidence="5 7" key="1">
    <citation type="submission" date="2018-06" db="EMBL/GenBank/DDBJ databases">
        <authorList>
            <consortium name="Pathogen Informatics"/>
            <person name="Doyle S."/>
        </authorList>
    </citation>
    <scope>NUCLEOTIDE SEQUENCE [LARGE SCALE GENOMIC DNA]</scope>
    <source>
        <strain evidence="5 7">NCTC11159</strain>
    </source>
</reference>
<evidence type="ECO:0000256" key="1">
    <source>
        <dbReference type="ARBA" id="ARBA00009717"/>
    </source>
</evidence>
<dbReference type="InterPro" id="IPR017767">
    <property type="entry name" value="PC-PLC"/>
</dbReference>
<dbReference type="InterPro" id="IPR006311">
    <property type="entry name" value="TAT_signal"/>
</dbReference>
<dbReference type="EC" id="3.1.4.3" evidence="2"/>
<dbReference type="Pfam" id="PF10518">
    <property type="entry name" value="TAT_signal"/>
    <property type="match status" value="1"/>
</dbReference>
<evidence type="ECO:0000313" key="7">
    <source>
        <dbReference type="Proteomes" id="UP000255108"/>
    </source>
</evidence>
<dbReference type="InterPro" id="IPR008475">
    <property type="entry name" value="PLipase_C_C"/>
</dbReference>
<dbReference type="AlphaFoldDB" id="A0A377Q6X6"/>
<evidence type="ECO:0000256" key="3">
    <source>
        <dbReference type="ARBA" id="ARBA00022801"/>
    </source>
</evidence>
<name>A0A377Q6X6_9NEIS</name>
<proteinExistence type="inferred from homology"/>
<organism evidence="5 7">
    <name type="scientific">Iodobacter fluviatilis</name>
    <dbReference type="NCBI Taxonomy" id="537"/>
    <lineage>
        <taxon>Bacteria</taxon>
        <taxon>Pseudomonadati</taxon>
        <taxon>Pseudomonadota</taxon>
        <taxon>Betaproteobacteria</taxon>
        <taxon>Neisseriales</taxon>
        <taxon>Chitinibacteraceae</taxon>
        <taxon>Iodobacter</taxon>
    </lineage>
</organism>
<dbReference type="GO" id="GO:0016042">
    <property type="term" value="P:lipid catabolic process"/>
    <property type="evidence" value="ECO:0007669"/>
    <property type="project" value="InterPro"/>
</dbReference>
<evidence type="ECO:0000313" key="8">
    <source>
        <dbReference type="Proteomes" id="UP000295794"/>
    </source>
</evidence>
<dbReference type="InterPro" id="IPR007312">
    <property type="entry name" value="Phosphoesterase"/>
</dbReference>
<evidence type="ECO:0000313" key="6">
    <source>
        <dbReference type="EMBL" id="TCU89303.1"/>
    </source>
</evidence>
<evidence type="ECO:0000313" key="5">
    <source>
        <dbReference type="EMBL" id="STQ90673.1"/>
    </source>
</evidence>
<dbReference type="PANTHER" id="PTHR31956">
    <property type="entry name" value="NON-SPECIFIC PHOSPHOLIPASE C4-RELATED"/>
    <property type="match status" value="1"/>
</dbReference>
<dbReference type="PROSITE" id="PS51318">
    <property type="entry name" value="TAT"/>
    <property type="match status" value="1"/>
</dbReference>
<dbReference type="InterPro" id="IPR019546">
    <property type="entry name" value="TAT_signal_bac_arc"/>
</dbReference>
<sequence>MGIDRRQFLKYAGAGSAMAALPMSVQRALAAGIQSGSLSSVAHVVILSQENRAFDHYLGSLNGVRGFNDPHPLRLPDGSSVFAQKNASNQTIWPFRLNSKTTNAQCMVDVNHDWSSGRNAFNLGKMDKWIPNKGNYAMGYYQREDIAFHYALSDAFTTCDHFFCSTNTSTNPNRLFLMSGSNGQGLWPNGAVMDNNEATPFTWTTYAERLQAAGISWKMYQEQDNYDDNALAWFSKFKQALPTSSLYQQGMARRTRDAFAKDVANDALPAVSWIIAPAALSEHPANSPNAGADYAKSFLDALASNPAVWAKTVFIYTYDENGGIFDHVVPPTAPIGTANEWKDGYPLGLGHRMPTWLISPWSVGGFVYSQTCDLTSVIRFLEKFTGVQEPNISAWRRSVCADLTDGFDFSASGYGYPSTIPDTAILASDAAYACKNLPAAVPNGELSKPATEAGGSRPLRPLAVQPRLDASVDPASKKITLQFSNAGSLAAAFDLHGYGALVFNPIFITVPANGVQNQVIDATAAANGKFDLAIHGPNSFYRRFAGSILSNAWQNGACPQITVSPNPGGGFISIAVQNRATAPLTLFIDDYLAGQRTAQTIAANSSNTFIVSTLNNWYDIMLLIDGDTGFVYEYCGHIEGGLSQTFPGRINIPGLPPAPAPTPTPPPIAEFTAALLNNLTHYYRSESNLADELTGSALSSVGGISYPAGKFSSCLQLDASKGSAAFMPFEISSSAFTLGFWLKMPGNMGSNMSSIVTNKDWASGKNAGISIGHSGDGRFKFNIGDGTNRADAYLAMVTGAWVYVAIALDLASKTMRCYASNASGIVSEAVLSYSNVSGNIIPSYQRWALNEDARGDYYKRYPKEKFILSFDDIAIWNRPLPASEIRAIAGANKALQTLR</sequence>
<accession>A0A377Q6X6</accession>
<dbReference type="SUPFAM" id="SSF49899">
    <property type="entry name" value="Concanavalin A-like lectins/glucanases"/>
    <property type="match status" value="1"/>
</dbReference>
<dbReference type="NCBIfam" id="TIGR03396">
    <property type="entry name" value="PC_PLC"/>
    <property type="match status" value="1"/>
</dbReference>
<dbReference type="OrthoDB" id="980947at2"/>
<evidence type="ECO:0000256" key="2">
    <source>
        <dbReference type="ARBA" id="ARBA00012018"/>
    </source>
</evidence>
<dbReference type="EMBL" id="SMBT01000002">
    <property type="protein sequence ID" value="TCU89303.1"/>
    <property type="molecule type" value="Genomic_DNA"/>
</dbReference>
<dbReference type="EMBL" id="UGHR01000001">
    <property type="protein sequence ID" value="STQ90673.1"/>
    <property type="molecule type" value="Genomic_DNA"/>
</dbReference>
<comment type="similarity">
    <text evidence="1">Belongs to the bacterial phospholipase C family.</text>
</comment>
<dbReference type="Pfam" id="PF04185">
    <property type="entry name" value="Phosphoesterase"/>
    <property type="match status" value="1"/>
</dbReference>
<gene>
    <name evidence="5" type="primary">plcN_2</name>
    <name evidence="6" type="ORF">EV682_102215</name>
    <name evidence="5" type="ORF">NCTC11159_01740</name>
</gene>
<reference evidence="6 8" key="2">
    <citation type="submission" date="2019-03" db="EMBL/GenBank/DDBJ databases">
        <title>Genomic Encyclopedia of Type Strains, Phase IV (KMG-IV): sequencing the most valuable type-strain genomes for metagenomic binning, comparative biology and taxonomic classification.</title>
        <authorList>
            <person name="Goeker M."/>
        </authorList>
    </citation>
    <scope>NUCLEOTIDE SEQUENCE [LARGE SCALE GENOMIC DNA]</scope>
    <source>
        <strain evidence="6 8">DSM 3764</strain>
    </source>
</reference>
<keyword evidence="3 5" id="KW-0378">Hydrolase</keyword>
<keyword evidence="8" id="KW-1185">Reference proteome</keyword>
<dbReference type="Proteomes" id="UP000255108">
    <property type="component" value="Unassembled WGS sequence"/>
</dbReference>
<dbReference type="CDD" id="cd16014">
    <property type="entry name" value="PLC"/>
    <property type="match status" value="1"/>
</dbReference>
<dbReference type="Proteomes" id="UP000295794">
    <property type="component" value="Unassembled WGS sequence"/>
</dbReference>
<dbReference type="Pfam" id="PF05506">
    <property type="entry name" value="PLipase_C_C"/>
    <property type="match status" value="1"/>
</dbReference>
<feature type="domain" description="Bacterial phospholipase C C-terminal" evidence="4">
    <location>
        <begin position="469"/>
        <end position="546"/>
    </location>
</feature>
<evidence type="ECO:0000259" key="4">
    <source>
        <dbReference type="Pfam" id="PF05506"/>
    </source>
</evidence>
<protein>
    <recommendedName>
        <fullName evidence="2">phospholipase C</fullName>
        <ecNumber evidence="2">3.1.4.3</ecNumber>
    </recommendedName>
</protein>
<dbReference type="PANTHER" id="PTHR31956:SF1">
    <property type="entry name" value="NON-SPECIFIC PHOSPHOLIPASE C1"/>
    <property type="match status" value="1"/>
</dbReference>